<protein>
    <submittedName>
        <fullName evidence="10">Neur_chan_LBD domain-containing protein</fullName>
    </submittedName>
</protein>
<dbReference type="GO" id="GO:0004888">
    <property type="term" value="F:transmembrane signaling receptor activity"/>
    <property type="evidence" value="ECO:0007669"/>
    <property type="project" value="InterPro"/>
</dbReference>
<dbReference type="InterPro" id="IPR006201">
    <property type="entry name" value="Neur_channel"/>
</dbReference>
<dbReference type="InterPro" id="IPR036734">
    <property type="entry name" value="Neur_chan_lig-bd_sf"/>
</dbReference>
<evidence type="ECO:0000256" key="5">
    <source>
        <dbReference type="SAM" id="MobiDB-lite"/>
    </source>
</evidence>
<dbReference type="PROSITE" id="PS00236">
    <property type="entry name" value="NEUROTR_ION_CHANNEL"/>
    <property type="match status" value="1"/>
</dbReference>
<organism evidence="9 10">
    <name type="scientific">Macrostomum lignano</name>
    <dbReference type="NCBI Taxonomy" id="282301"/>
    <lineage>
        <taxon>Eukaryota</taxon>
        <taxon>Metazoa</taxon>
        <taxon>Spiralia</taxon>
        <taxon>Lophotrochozoa</taxon>
        <taxon>Platyhelminthes</taxon>
        <taxon>Rhabditophora</taxon>
        <taxon>Macrostomorpha</taxon>
        <taxon>Macrostomida</taxon>
        <taxon>Macrostomidae</taxon>
        <taxon>Macrostomum</taxon>
    </lineage>
</organism>
<dbReference type="InterPro" id="IPR018000">
    <property type="entry name" value="Neurotransmitter_ion_chnl_CS"/>
</dbReference>
<accession>A0A1I8FQE3</accession>
<evidence type="ECO:0000256" key="2">
    <source>
        <dbReference type="ARBA" id="ARBA00022692"/>
    </source>
</evidence>
<evidence type="ECO:0000256" key="1">
    <source>
        <dbReference type="ARBA" id="ARBA00004141"/>
    </source>
</evidence>
<dbReference type="AlphaFoldDB" id="A0A1I8FQE3"/>
<evidence type="ECO:0000256" key="4">
    <source>
        <dbReference type="ARBA" id="ARBA00023136"/>
    </source>
</evidence>
<evidence type="ECO:0000259" key="8">
    <source>
        <dbReference type="Pfam" id="PF02932"/>
    </source>
</evidence>
<evidence type="ECO:0000256" key="6">
    <source>
        <dbReference type="SAM" id="Phobius"/>
    </source>
</evidence>
<comment type="subcellular location">
    <subcellularLocation>
        <location evidence="1">Membrane</location>
        <topology evidence="1">Multi-pass membrane protein</topology>
    </subcellularLocation>
</comment>
<dbReference type="Proteomes" id="UP000095280">
    <property type="component" value="Unplaced"/>
</dbReference>
<dbReference type="InterPro" id="IPR006202">
    <property type="entry name" value="Neur_chan_lig-bd"/>
</dbReference>
<dbReference type="Gene3D" id="1.20.58.390">
    <property type="entry name" value="Neurotransmitter-gated ion-channel transmembrane domain"/>
    <property type="match status" value="1"/>
</dbReference>
<dbReference type="GO" id="GO:0005230">
    <property type="term" value="F:extracellular ligand-gated monoatomic ion channel activity"/>
    <property type="evidence" value="ECO:0007669"/>
    <property type="project" value="InterPro"/>
</dbReference>
<evidence type="ECO:0000256" key="3">
    <source>
        <dbReference type="ARBA" id="ARBA00022989"/>
    </source>
</evidence>
<dbReference type="InterPro" id="IPR006029">
    <property type="entry name" value="Neurotrans-gated_channel_TM"/>
</dbReference>
<keyword evidence="3 6" id="KW-1133">Transmembrane helix</keyword>
<dbReference type="SUPFAM" id="SSF63712">
    <property type="entry name" value="Nicotinic receptor ligand binding domain-like"/>
    <property type="match status" value="1"/>
</dbReference>
<dbReference type="Pfam" id="PF02932">
    <property type="entry name" value="Neur_chan_memb"/>
    <property type="match status" value="1"/>
</dbReference>
<dbReference type="SUPFAM" id="SSF90112">
    <property type="entry name" value="Neurotransmitter-gated ion-channel transmembrane pore"/>
    <property type="match status" value="1"/>
</dbReference>
<reference evidence="10" key="1">
    <citation type="submission" date="2016-11" db="UniProtKB">
        <authorList>
            <consortium name="WormBaseParasite"/>
        </authorList>
    </citation>
    <scope>IDENTIFICATION</scope>
</reference>
<sequence>VWYDSKLTWDPDAYHGVSTLYIPSEDIWLPDIVLYKQVTLMTKAGLQSTGKVLWEPPAIYKSSCQIDVEFFPFDSQNCTMKFGSWTYDGLQVDLRHIQQANSSEPLSSALIWKTFYESTEWDVLEVPAKRHTRRSTPAVRSPTRHHLRHHTSPKDPVLHRESNHTLRGNQLSHRHGFYLPSDSGEKITLCISILLASDHYTANFASSAAELASTCCFTMILVTLSIIVTVIVLNVHFAARPRIGWRPGFDACFLSRCRPCCSCRRIRAGQGCGRCGETGGGLESGVTRWRKAPQAAAAQCQQQSRQNVRIARDLEVLLTRTQDTWNDRDGAAAAANFNDELADPRLRRDLQFALYGVEFIARHFETGRRKEKCEFLFQFCLLKVESLSF</sequence>
<dbReference type="Gene3D" id="2.70.170.10">
    <property type="entry name" value="Neurotransmitter-gated ion-channel ligand-binding domain"/>
    <property type="match status" value="1"/>
</dbReference>
<dbReference type="FunFam" id="2.70.170.10:FF:000060">
    <property type="entry name" value="Nicotinic acetylcholine receptor subunit alpha4"/>
    <property type="match status" value="1"/>
</dbReference>
<feature type="compositionally biased region" description="Basic residues" evidence="5">
    <location>
        <begin position="142"/>
        <end position="151"/>
    </location>
</feature>
<feature type="domain" description="Neurotransmitter-gated ion-channel transmembrane" evidence="8">
    <location>
        <begin position="177"/>
        <end position="373"/>
    </location>
</feature>
<keyword evidence="9" id="KW-1185">Reference proteome</keyword>
<dbReference type="InterPro" id="IPR038050">
    <property type="entry name" value="Neuro_actylchol_rec"/>
</dbReference>
<dbReference type="InterPro" id="IPR036719">
    <property type="entry name" value="Neuro-gated_channel_TM_sf"/>
</dbReference>
<dbReference type="GO" id="GO:0016020">
    <property type="term" value="C:membrane"/>
    <property type="evidence" value="ECO:0007669"/>
    <property type="project" value="UniProtKB-SubCell"/>
</dbReference>
<evidence type="ECO:0000313" key="10">
    <source>
        <dbReference type="WBParaSite" id="maker-unitig_44268-snap-gene-0.1-mRNA-1"/>
    </source>
</evidence>
<feature type="compositionally biased region" description="Basic and acidic residues" evidence="5">
    <location>
        <begin position="152"/>
        <end position="161"/>
    </location>
</feature>
<dbReference type="WBParaSite" id="maker-unitig_44268-snap-gene-0.1-mRNA-1">
    <property type="protein sequence ID" value="maker-unitig_44268-snap-gene-0.1-mRNA-1"/>
    <property type="gene ID" value="maker-unitig_44268-snap-gene-0.1"/>
</dbReference>
<evidence type="ECO:0000313" key="9">
    <source>
        <dbReference type="Proteomes" id="UP000095280"/>
    </source>
</evidence>
<feature type="domain" description="Neurotransmitter-gated ion-channel ligand-binding" evidence="7">
    <location>
        <begin position="2"/>
        <end position="135"/>
    </location>
</feature>
<keyword evidence="4 6" id="KW-0472">Membrane</keyword>
<dbReference type="Pfam" id="PF02931">
    <property type="entry name" value="Neur_chan_LBD"/>
    <property type="match status" value="1"/>
</dbReference>
<feature type="region of interest" description="Disordered" evidence="5">
    <location>
        <begin position="132"/>
        <end position="161"/>
    </location>
</feature>
<dbReference type="PANTHER" id="PTHR18945">
    <property type="entry name" value="NEUROTRANSMITTER GATED ION CHANNEL"/>
    <property type="match status" value="1"/>
</dbReference>
<name>A0A1I8FQE3_9PLAT</name>
<evidence type="ECO:0000259" key="7">
    <source>
        <dbReference type="Pfam" id="PF02931"/>
    </source>
</evidence>
<feature type="transmembrane region" description="Helical" evidence="6">
    <location>
        <begin position="217"/>
        <end position="239"/>
    </location>
</feature>
<keyword evidence="2 6" id="KW-0812">Transmembrane</keyword>
<proteinExistence type="predicted"/>